<evidence type="ECO:0000313" key="2">
    <source>
        <dbReference type="EMBL" id="JAC07017.1"/>
    </source>
</evidence>
<protein>
    <submittedName>
        <fullName evidence="2">Putative mediator of rna polymerase ii transcription subunit 22</fullName>
    </submittedName>
</protein>
<accession>A0A023ECF6</accession>
<dbReference type="EMBL" id="GAPW01006581">
    <property type="protein sequence ID" value="JAC07017.1"/>
    <property type="molecule type" value="mRNA"/>
</dbReference>
<proteinExistence type="evidence at transcript level"/>
<evidence type="ECO:0000256" key="1">
    <source>
        <dbReference type="SAM" id="MobiDB-lite"/>
    </source>
</evidence>
<reference evidence="2" key="1">
    <citation type="journal article" date="2014" name="PLoS Negl. Trop. Dis.">
        <title>Identification and characterization of seminal fluid proteins in the Asian tiger mosquito, Aedes albopictus.</title>
        <authorList>
            <person name="Boes K.E."/>
            <person name="Ribeiro J.M."/>
            <person name="Wong A."/>
            <person name="Harrington L.C."/>
            <person name="Wolfner M.F."/>
            <person name="Sirot L.K."/>
        </authorList>
    </citation>
    <scope>NUCLEOTIDE SEQUENCE</scope>
    <source>
        <tissue evidence="2">Reproductive organs</tissue>
    </source>
</reference>
<sequence>MAHRNQIRVRKDELHGQRPNVIITRSDQTQTTDDTTEDSGPRLQGCETDTMVLPRGSIQNRKRKRQLSDSEQPEPRRSKRNRKLNRCDDFSYD</sequence>
<dbReference type="AlphaFoldDB" id="A0A023ECF6"/>
<organism evidence="2">
    <name type="scientific">Aedes albopictus</name>
    <name type="common">Asian tiger mosquito</name>
    <name type="synonym">Stegomyia albopicta</name>
    <dbReference type="NCBI Taxonomy" id="7160"/>
    <lineage>
        <taxon>Eukaryota</taxon>
        <taxon>Metazoa</taxon>
        <taxon>Ecdysozoa</taxon>
        <taxon>Arthropoda</taxon>
        <taxon>Hexapoda</taxon>
        <taxon>Insecta</taxon>
        <taxon>Pterygota</taxon>
        <taxon>Neoptera</taxon>
        <taxon>Endopterygota</taxon>
        <taxon>Diptera</taxon>
        <taxon>Nematocera</taxon>
        <taxon>Culicoidea</taxon>
        <taxon>Culicidae</taxon>
        <taxon>Culicinae</taxon>
        <taxon>Aedini</taxon>
        <taxon>Aedes</taxon>
        <taxon>Stegomyia</taxon>
    </lineage>
</organism>
<feature type="region of interest" description="Disordered" evidence="1">
    <location>
        <begin position="1"/>
        <end position="93"/>
    </location>
</feature>
<name>A0A023ECF6_AEDAL</name>